<dbReference type="RefSeq" id="WP_124428206.1">
    <property type="nucleotide sequence ID" value="NZ_BHXC01000007.1"/>
</dbReference>
<dbReference type="SUPFAM" id="SSF56349">
    <property type="entry name" value="DNA breaking-rejoining enzymes"/>
    <property type="match status" value="1"/>
</dbReference>
<dbReference type="EMBL" id="BHXC01000007">
    <property type="protein sequence ID" value="GCB94499.1"/>
    <property type="molecule type" value="Genomic_DNA"/>
</dbReference>
<gene>
    <name evidence="1" type="ORF">SALB_07299</name>
</gene>
<evidence type="ECO:0000313" key="2">
    <source>
        <dbReference type="Proteomes" id="UP000288351"/>
    </source>
</evidence>
<comment type="caution">
    <text evidence="1">The sequence shown here is derived from an EMBL/GenBank/DDBJ whole genome shotgun (WGS) entry which is preliminary data.</text>
</comment>
<evidence type="ECO:0008006" key="3">
    <source>
        <dbReference type="Google" id="ProtNLM"/>
    </source>
</evidence>
<accession>A0A401RA21</accession>
<dbReference type="InterPro" id="IPR011010">
    <property type="entry name" value="DNA_brk_join_enz"/>
</dbReference>
<sequence>MIVHNTRCGHDGQPYADGLCTRCVVRARVHGLLSREDDDVPRLHPLAQCLTTSEQPRSVIHWLQRSGAARLLARLVVERAEVTHELLDTLPQDPHTRYIRELLVTVGILPRRHEALERIRLWIDKTVAALPPHQARIVRPFAEWHVLKTARRAVARGRYTAGSASNDRMEIRHTIEFLTWLDTGSLALADVTQHDFDRWLSETSSSRRRGITPFIRWAGARRLSRQLDLAPCKSGNPSQFLDEDEMNAQLHRCLNDDTLPLEVRITGSLIRLYALSAARISELTVDGFCQDETGSYFTFGNEPVLLPPKLAQLIEEQIAPRRISLFIPTAEDDPGFLFPGNPASRPRSAHSVRNLLKQHGLLTLAARNTAMIAMISDMPPKVVSDLLGLSPDTTTQWAEYLQDSWADYLAAKTGFIGECEC</sequence>
<dbReference type="GO" id="GO:0003677">
    <property type="term" value="F:DNA binding"/>
    <property type="evidence" value="ECO:0007669"/>
    <property type="project" value="InterPro"/>
</dbReference>
<reference evidence="1 2" key="1">
    <citation type="journal article" date="2019" name="Microbiol. Resour. Announc.">
        <title>Draft Genome Sequence of the Most Traditional epsilon-Poly-l-Lysine Producer, Streptomyces albulus NBRC14147.</title>
        <authorList>
            <person name="Yamanaka K."/>
            <person name="Hamano Y."/>
        </authorList>
    </citation>
    <scope>NUCLEOTIDE SEQUENCE [LARGE SCALE GENOMIC DNA]</scope>
    <source>
        <strain evidence="1 2">NBRC 14147</strain>
    </source>
</reference>
<dbReference type="AlphaFoldDB" id="A0A401RA21"/>
<dbReference type="Proteomes" id="UP000288351">
    <property type="component" value="Unassembled WGS sequence"/>
</dbReference>
<name>A0A401RA21_STRNR</name>
<protein>
    <recommendedName>
        <fullName evidence="3">Integrase</fullName>
    </recommendedName>
</protein>
<organism evidence="1 2">
    <name type="scientific">Streptomyces noursei</name>
    <name type="common">Streptomyces albulus</name>
    <dbReference type="NCBI Taxonomy" id="1971"/>
    <lineage>
        <taxon>Bacteria</taxon>
        <taxon>Bacillati</taxon>
        <taxon>Actinomycetota</taxon>
        <taxon>Actinomycetes</taxon>
        <taxon>Kitasatosporales</taxon>
        <taxon>Streptomycetaceae</taxon>
        <taxon>Streptomyces</taxon>
    </lineage>
</organism>
<proteinExistence type="predicted"/>
<evidence type="ECO:0000313" key="1">
    <source>
        <dbReference type="EMBL" id="GCB94499.1"/>
    </source>
</evidence>